<evidence type="ECO:0000256" key="2">
    <source>
        <dbReference type="SAM" id="Phobius"/>
    </source>
</evidence>
<accession>A0A8D8U165</accession>
<organism evidence="3">
    <name type="scientific">Cacopsylla melanoneura</name>
    <dbReference type="NCBI Taxonomy" id="428564"/>
    <lineage>
        <taxon>Eukaryota</taxon>
        <taxon>Metazoa</taxon>
        <taxon>Ecdysozoa</taxon>
        <taxon>Arthropoda</taxon>
        <taxon>Hexapoda</taxon>
        <taxon>Insecta</taxon>
        <taxon>Pterygota</taxon>
        <taxon>Neoptera</taxon>
        <taxon>Paraneoptera</taxon>
        <taxon>Hemiptera</taxon>
        <taxon>Sternorrhyncha</taxon>
        <taxon>Psylloidea</taxon>
        <taxon>Psyllidae</taxon>
        <taxon>Psyllinae</taxon>
        <taxon>Cacopsylla</taxon>
    </lineage>
</organism>
<name>A0A8D8U165_9HEMI</name>
<evidence type="ECO:0000313" key="3">
    <source>
        <dbReference type="EMBL" id="CAG6698635.1"/>
    </source>
</evidence>
<keyword evidence="2" id="KW-0812">Transmembrane</keyword>
<keyword evidence="2" id="KW-0472">Membrane</keyword>
<dbReference type="EMBL" id="HBUF01338742">
    <property type="protein sequence ID" value="CAG6698635.1"/>
    <property type="molecule type" value="Transcribed_RNA"/>
</dbReference>
<reference evidence="3" key="1">
    <citation type="submission" date="2021-05" db="EMBL/GenBank/DDBJ databases">
        <authorList>
            <person name="Alioto T."/>
            <person name="Alioto T."/>
            <person name="Gomez Garrido J."/>
        </authorList>
    </citation>
    <scope>NUCLEOTIDE SEQUENCE</scope>
</reference>
<dbReference type="AlphaFoldDB" id="A0A8D8U165"/>
<protein>
    <submittedName>
        <fullName evidence="3">Uncharacterized protein</fullName>
    </submittedName>
</protein>
<feature type="region of interest" description="Disordered" evidence="1">
    <location>
        <begin position="39"/>
        <end position="106"/>
    </location>
</feature>
<proteinExistence type="predicted"/>
<keyword evidence="2" id="KW-1133">Transmembrane helix</keyword>
<feature type="compositionally biased region" description="Polar residues" evidence="1">
    <location>
        <begin position="83"/>
        <end position="96"/>
    </location>
</feature>
<feature type="compositionally biased region" description="Basic and acidic residues" evidence="1">
    <location>
        <begin position="59"/>
        <end position="72"/>
    </location>
</feature>
<feature type="transmembrane region" description="Helical" evidence="2">
    <location>
        <begin position="114"/>
        <end position="137"/>
    </location>
</feature>
<sequence>MHTVFRRPGLAARHTLLACFEHSNLFKVNVPVRLDTGASKLGQHRDRTHLAKSQGPTADHTDEPGTRERAPDTTRPNRHRQDISLTRQLTPPSSGEPTPRDTHPTTSFLTTTTLIYAIGAGITAAAGTRLALQWILVKRFKVYSFRLRGLG</sequence>
<evidence type="ECO:0000256" key="1">
    <source>
        <dbReference type="SAM" id="MobiDB-lite"/>
    </source>
</evidence>